<feature type="transmembrane region" description="Helical" evidence="2">
    <location>
        <begin position="152"/>
        <end position="177"/>
    </location>
</feature>
<dbReference type="Proteomes" id="UP001265746">
    <property type="component" value="Unassembled WGS sequence"/>
</dbReference>
<organism evidence="3 4">
    <name type="scientific">Phomopsis amygdali</name>
    <name type="common">Fusicoccum amygdali</name>
    <dbReference type="NCBI Taxonomy" id="1214568"/>
    <lineage>
        <taxon>Eukaryota</taxon>
        <taxon>Fungi</taxon>
        <taxon>Dikarya</taxon>
        <taxon>Ascomycota</taxon>
        <taxon>Pezizomycotina</taxon>
        <taxon>Sordariomycetes</taxon>
        <taxon>Sordariomycetidae</taxon>
        <taxon>Diaporthales</taxon>
        <taxon>Diaporthaceae</taxon>
        <taxon>Diaporthe</taxon>
    </lineage>
</organism>
<evidence type="ECO:0000313" key="3">
    <source>
        <dbReference type="EMBL" id="KAK2607586.1"/>
    </source>
</evidence>
<feature type="compositionally biased region" description="Polar residues" evidence="1">
    <location>
        <begin position="1"/>
        <end position="12"/>
    </location>
</feature>
<keyword evidence="4" id="KW-1185">Reference proteome</keyword>
<name>A0AAD9SIU0_PHOAM</name>
<dbReference type="EMBL" id="JAUJFL010000003">
    <property type="protein sequence ID" value="KAK2607586.1"/>
    <property type="molecule type" value="Genomic_DNA"/>
</dbReference>
<comment type="caution">
    <text evidence="3">The sequence shown here is derived from an EMBL/GenBank/DDBJ whole genome shotgun (WGS) entry which is preliminary data.</text>
</comment>
<evidence type="ECO:0000256" key="1">
    <source>
        <dbReference type="SAM" id="MobiDB-lite"/>
    </source>
</evidence>
<feature type="compositionally biased region" description="Basic and acidic residues" evidence="1">
    <location>
        <begin position="35"/>
        <end position="45"/>
    </location>
</feature>
<gene>
    <name evidence="3" type="ORF">N8I77_006249</name>
</gene>
<keyword evidence="2" id="KW-0812">Transmembrane</keyword>
<proteinExistence type="predicted"/>
<evidence type="ECO:0000313" key="4">
    <source>
        <dbReference type="Proteomes" id="UP001265746"/>
    </source>
</evidence>
<keyword evidence="2" id="KW-1133">Transmembrane helix</keyword>
<keyword evidence="2" id="KW-0472">Membrane</keyword>
<sequence>MAARQSPGSISISRYDAVPAAGELSPSGKLSPGYHDGDNSRKHIDSSSQNNEDGYFGTVPLLPMSEDSTSPPPVITHPSQRYQDAPRPPLARDTVFSDISGLSGFTDHSGRTIGSDPGAPMLPGNLKSAFDEDVPEKPKSRVILCGIKRSNFFIILVVLLFLIGVGVAVGVGVGLGMSKADNSSPF</sequence>
<feature type="region of interest" description="Disordered" evidence="1">
    <location>
        <begin position="1"/>
        <end position="90"/>
    </location>
</feature>
<evidence type="ECO:0000256" key="2">
    <source>
        <dbReference type="SAM" id="Phobius"/>
    </source>
</evidence>
<accession>A0AAD9SIU0</accession>
<reference evidence="3" key="1">
    <citation type="submission" date="2023-06" db="EMBL/GenBank/DDBJ databases">
        <authorList>
            <person name="Noh H."/>
        </authorList>
    </citation>
    <scope>NUCLEOTIDE SEQUENCE</scope>
    <source>
        <strain evidence="3">DUCC20226</strain>
    </source>
</reference>
<protein>
    <submittedName>
        <fullName evidence="3">Uncharacterized protein</fullName>
    </submittedName>
</protein>
<dbReference type="AlphaFoldDB" id="A0AAD9SIU0"/>